<evidence type="ECO:0000256" key="2">
    <source>
        <dbReference type="ARBA" id="ARBA00007913"/>
    </source>
</evidence>
<evidence type="ECO:0000256" key="3">
    <source>
        <dbReference type="ARBA" id="ARBA00022722"/>
    </source>
</evidence>
<dbReference type="InterPro" id="IPR011604">
    <property type="entry name" value="PDDEXK-like_dom_sf"/>
</dbReference>
<keyword evidence="4" id="KW-0479">Metal-binding</keyword>
<dbReference type="GO" id="GO:0016787">
    <property type="term" value="F:hydrolase activity"/>
    <property type="evidence" value="ECO:0007669"/>
    <property type="project" value="UniProtKB-KW"/>
</dbReference>
<dbReference type="InterPro" id="IPR014808">
    <property type="entry name" value="DNA_replication_fac_Dna2_N"/>
</dbReference>
<evidence type="ECO:0000256" key="1">
    <source>
        <dbReference type="ARBA" id="ARBA00001966"/>
    </source>
</evidence>
<dbReference type="AlphaFoldDB" id="A0AAQ4F7W1"/>
<keyword evidence="13" id="KW-1185">Reference proteome</keyword>
<evidence type="ECO:0000256" key="8">
    <source>
        <dbReference type="ARBA" id="ARBA00022840"/>
    </source>
</evidence>
<evidence type="ECO:0000313" key="12">
    <source>
        <dbReference type="EMBL" id="KAK8783277.1"/>
    </source>
</evidence>
<keyword evidence="6" id="KW-0378">Hydrolase</keyword>
<evidence type="ECO:0000313" key="13">
    <source>
        <dbReference type="Proteomes" id="UP001321473"/>
    </source>
</evidence>
<dbReference type="GO" id="GO:0004518">
    <property type="term" value="F:nuclease activity"/>
    <property type="evidence" value="ECO:0007669"/>
    <property type="project" value="UniProtKB-KW"/>
</dbReference>
<keyword evidence="10" id="KW-0411">Iron-sulfur</keyword>
<keyword evidence="3" id="KW-0540">Nuclease</keyword>
<comment type="cofactor">
    <cofactor evidence="1">
        <name>[4Fe-4S] cluster</name>
        <dbReference type="ChEBI" id="CHEBI:49883"/>
    </cofactor>
</comment>
<organism evidence="12 13">
    <name type="scientific">Amblyomma americanum</name>
    <name type="common">Lone star tick</name>
    <dbReference type="NCBI Taxonomy" id="6943"/>
    <lineage>
        <taxon>Eukaryota</taxon>
        <taxon>Metazoa</taxon>
        <taxon>Ecdysozoa</taxon>
        <taxon>Arthropoda</taxon>
        <taxon>Chelicerata</taxon>
        <taxon>Arachnida</taxon>
        <taxon>Acari</taxon>
        <taxon>Parasitiformes</taxon>
        <taxon>Ixodida</taxon>
        <taxon>Ixodoidea</taxon>
        <taxon>Ixodidae</taxon>
        <taxon>Amblyomminae</taxon>
        <taxon>Amblyomma</taxon>
    </lineage>
</organism>
<sequence length="653" mass="73162">MKGKKQTSLGRGQKSLFSYLNKGICSMQMMNLKQPSQIEASVEKKHVPSLTQDVIDLSDDDFVPATPCQQGYKSVPLKCATTGILPAESSVKQLGIGTVAKSVAPKLLRLRSSPAKHWTSEALPQTRTALLPAKRKLEDKVDSCKSIDLKRPASVQSLTPIAIGNASSPLQVLARRENIPVKIAAAEQRSGDNEEKRIIKETCVEDEKLWSDLGCLGGLDALDDWGADDFGLQNESVNISANVNVPVFRTVKAVVKEVDLMIPGCVNLSVEEITSKEMFKCVLKGSWRNEKLALGNVISIHAKFSGNTATVDSDNGLIVPHPDILVNSTTIVSSLFCTRKSILATKFRDVDSSNMTMLVGSIAHELFQKVVARRGSKDAMLEILNKLLQRNDFLHDMYSLKVTEVEVREQLLKLLPNISCWVESYMTTKPSASEKKSLCVTEVRDIEDNYWCPRLGVKGKVDATVEVRIQDRRRLLPLELKTGRHTFSSEHKGQVILYTMMMAERLAADVEEGLLLYIRDGVDMQQVPSRHAERRDLLQRRNELATHLADVTGALPSPINSQRFCPKCPYATTCSIYRRNSTEERDSQAGKQSEPEFVEQSVKHLTAEHTRYFLEWCSMLDVEMQHTKLDLQDRFWVEDAVKRWESCFIVKSL</sequence>
<name>A0AAQ4F7W1_AMBAM</name>
<dbReference type="GO" id="GO:0005524">
    <property type="term" value="F:ATP binding"/>
    <property type="evidence" value="ECO:0007669"/>
    <property type="project" value="UniProtKB-KW"/>
</dbReference>
<comment type="caution">
    <text evidence="12">The sequence shown here is derived from an EMBL/GenBank/DDBJ whole genome shotgun (WGS) entry which is preliminary data.</text>
</comment>
<dbReference type="Proteomes" id="UP001321473">
    <property type="component" value="Unassembled WGS sequence"/>
</dbReference>
<dbReference type="Pfam" id="PF08696">
    <property type="entry name" value="Dna2"/>
    <property type="match status" value="1"/>
</dbReference>
<keyword evidence="9" id="KW-0408">Iron</keyword>
<protein>
    <recommendedName>
        <fullName evidence="11">DNA replication factor Dna2 N-terminal domain-containing protein</fullName>
    </recommendedName>
</protein>
<evidence type="ECO:0000256" key="6">
    <source>
        <dbReference type="ARBA" id="ARBA00022801"/>
    </source>
</evidence>
<dbReference type="PANTHER" id="PTHR36531">
    <property type="entry name" value="CRISPR-ASSOCIATED EXONUCLEASE CAS4"/>
    <property type="match status" value="1"/>
</dbReference>
<evidence type="ECO:0000256" key="7">
    <source>
        <dbReference type="ARBA" id="ARBA00022806"/>
    </source>
</evidence>
<reference evidence="12 13" key="1">
    <citation type="journal article" date="2023" name="Arcadia Sci">
        <title>De novo assembly of a long-read Amblyomma americanum tick genome.</title>
        <authorList>
            <person name="Chou S."/>
            <person name="Poskanzer K.E."/>
            <person name="Rollins M."/>
            <person name="Thuy-Boun P.S."/>
        </authorList>
    </citation>
    <scope>NUCLEOTIDE SEQUENCE [LARGE SCALE GENOMIC DNA]</scope>
    <source>
        <strain evidence="12">F_SG_1</strain>
        <tissue evidence="12">Salivary glands</tissue>
    </source>
</reference>
<feature type="domain" description="DNA replication factor Dna2 N-terminal" evidence="11">
    <location>
        <begin position="275"/>
        <end position="467"/>
    </location>
</feature>
<dbReference type="CDD" id="cd22318">
    <property type="entry name" value="DNA2_N-like"/>
    <property type="match status" value="1"/>
</dbReference>
<dbReference type="GO" id="GO:0004386">
    <property type="term" value="F:helicase activity"/>
    <property type="evidence" value="ECO:0007669"/>
    <property type="project" value="UniProtKB-KW"/>
</dbReference>
<proteinExistence type="inferred from homology"/>
<dbReference type="GO" id="GO:0051536">
    <property type="term" value="F:iron-sulfur cluster binding"/>
    <property type="evidence" value="ECO:0007669"/>
    <property type="project" value="UniProtKB-KW"/>
</dbReference>
<evidence type="ECO:0000259" key="11">
    <source>
        <dbReference type="Pfam" id="PF08696"/>
    </source>
</evidence>
<dbReference type="InterPro" id="IPR051827">
    <property type="entry name" value="Cas4_exonuclease"/>
</dbReference>
<keyword evidence="8" id="KW-0067">ATP-binding</keyword>
<dbReference type="PANTHER" id="PTHR36531:SF6">
    <property type="entry name" value="DNA REPLICATION ATP-DEPENDENT HELICASE_NUCLEASE DNA2"/>
    <property type="match status" value="1"/>
</dbReference>
<keyword evidence="7" id="KW-0347">Helicase</keyword>
<comment type="similarity">
    <text evidence="2">Belongs to the DNA2/NAM7 helicase family.</text>
</comment>
<dbReference type="GO" id="GO:0046872">
    <property type="term" value="F:metal ion binding"/>
    <property type="evidence" value="ECO:0007669"/>
    <property type="project" value="UniProtKB-KW"/>
</dbReference>
<accession>A0AAQ4F7W1</accession>
<evidence type="ECO:0000256" key="5">
    <source>
        <dbReference type="ARBA" id="ARBA00022741"/>
    </source>
</evidence>
<keyword evidence="5" id="KW-0547">Nucleotide-binding</keyword>
<dbReference type="EMBL" id="JARKHS020005704">
    <property type="protein sequence ID" value="KAK8783277.1"/>
    <property type="molecule type" value="Genomic_DNA"/>
</dbReference>
<evidence type="ECO:0000256" key="9">
    <source>
        <dbReference type="ARBA" id="ARBA00023004"/>
    </source>
</evidence>
<dbReference type="Gene3D" id="3.90.320.10">
    <property type="match status" value="1"/>
</dbReference>
<evidence type="ECO:0000256" key="4">
    <source>
        <dbReference type="ARBA" id="ARBA00022723"/>
    </source>
</evidence>
<evidence type="ECO:0000256" key="10">
    <source>
        <dbReference type="ARBA" id="ARBA00023014"/>
    </source>
</evidence>
<gene>
    <name evidence="12" type="ORF">V5799_010358</name>
</gene>